<evidence type="ECO:0000259" key="11">
    <source>
        <dbReference type="Pfam" id="PF05697"/>
    </source>
</evidence>
<feature type="domain" description="Trigger factor ribosome-binding bacterial" evidence="11">
    <location>
        <begin position="6"/>
        <end position="154"/>
    </location>
</feature>
<sequence length="442" mass="49796">MLPLLMQVKTQRTSPITIQLDVEIPVDTVKSYVDRAYSDFIRKVKLPGFRPGRVPRHVIAQLPAFQQEIAKEVIKKLVDETFPKAIAEQKLMPVSTPSIKPQATDEIHPSQPFMYTASFEVAPEVKGVKYEGLELIRPSIAVTDAMVDEALEELRQRYVSLQVPQPPRAAQEQDVLMVEMDVWVNGRKINRKGSHSLSIELGVGQVLPAVEQALLGKKAGKEVVVDTVAPEDQAAPAVRGQRVRYKFLISEVKEKVLPALDEEFAKDVGEFANIEELRVHLKQKLEKEMKQRADEALAEQIIERLSELNPMEVPSSLVQRQQKFVEEEMCADALRTSFKRNVEAKPLLTHEELRREAEKKVRAGFIMGAIAQEHGLKIAREDIEKAYQAIAEESGKNVAKVKAEYAGQERQQILMGMILEDKVLTLIESKSVIKEASDEQRA</sequence>
<evidence type="ECO:0000256" key="2">
    <source>
        <dbReference type="ARBA" id="ARBA00005464"/>
    </source>
</evidence>
<comment type="domain">
    <text evidence="9">Consists of 3 domains; the N-terminus binds the ribosome, the middle domain has PPIase activity, while the C-terminus has intrinsic chaperone activity on its own.</text>
</comment>
<feature type="domain" description="PPIase FKBP-type" evidence="10">
    <location>
        <begin position="168"/>
        <end position="225"/>
    </location>
</feature>
<gene>
    <name evidence="9" type="primary">tig</name>
    <name evidence="13" type="ORF">BCY86_02345</name>
</gene>
<protein>
    <recommendedName>
        <fullName evidence="4 9">Trigger factor</fullName>
        <shortName evidence="9">TF</shortName>
        <ecNumber evidence="3 9">5.2.1.8</ecNumber>
    </recommendedName>
    <alternativeName>
        <fullName evidence="8 9">PPIase</fullName>
    </alternativeName>
</protein>
<dbReference type="Gene3D" id="1.10.3120.10">
    <property type="entry name" value="Trigger factor, C-terminal domain"/>
    <property type="match status" value="1"/>
</dbReference>
<keyword evidence="5 9" id="KW-0697">Rotamase</keyword>
<dbReference type="SUPFAM" id="SSF102735">
    <property type="entry name" value="Trigger factor ribosome-binding domain"/>
    <property type="match status" value="1"/>
</dbReference>
<evidence type="ECO:0000313" key="13">
    <source>
        <dbReference type="EMBL" id="APR99643.1"/>
    </source>
</evidence>
<keyword evidence="14" id="KW-1185">Reference proteome</keyword>
<dbReference type="PANTHER" id="PTHR30560">
    <property type="entry name" value="TRIGGER FACTOR CHAPERONE AND PEPTIDYL-PROLYL CIS/TRANS ISOMERASE"/>
    <property type="match status" value="1"/>
</dbReference>
<evidence type="ECO:0000256" key="4">
    <source>
        <dbReference type="ARBA" id="ARBA00016902"/>
    </source>
</evidence>
<reference evidence="13 14" key="1">
    <citation type="submission" date="2016-08" db="EMBL/GenBank/DDBJ databases">
        <title>Identification and validation of antigenic proteins from Pajaroellobacter abortibovis using de-novo genome sequence assembly and reverse vaccinology.</title>
        <authorList>
            <person name="Welly B.T."/>
            <person name="Miller M.R."/>
            <person name="Stott J.L."/>
            <person name="Blanchard M.T."/>
            <person name="Islas-Trejo A.D."/>
            <person name="O'Rourke S.M."/>
            <person name="Young A.E."/>
            <person name="Medrano J.F."/>
            <person name="Van Eenennaam A.L."/>
        </authorList>
    </citation>
    <scope>NUCLEOTIDE SEQUENCE [LARGE SCALE GENOMIC DNA]</scope>
    <source>
        <strain evidence="13 14">BTF92-0548A/99-0131</strain>
    </source>
</reference>
<dbReference type="PIRSF" id="PIRSF003095">
    <property type="entry name" value="Trigger_factor"/>
    <property type="match status" value="1"/>
</dbReference>
<evidence type="ECO:0000313" key="14">
    <source>
        <dbReference type="Proteomes" id="UP000185544"/>
    </source>
</evidence>
<keyword evidence="7 9" id="KW-0413">Isomerase</keyword>
<dbReference type="InterPro" id="IPR008880">
    <property type="entry name" value="Trigger_fac_C"/>
</dbReference>
<evidence type="ECO:0000259" key="10">
    <source>
        <dbReference type="Pfam" id="PF00254"/>
    </source>
</evidence>
<dbReference type="STRING" id="1882918.BCY86_02345"/>
<dbReference type="Gene3D" id="3.30.70.1050">
    <property type="entry name" value="Trigger factor ribosome-binding domain"/>
    <property type="match status" value="1"/>
</dbReference>
<dbReference type="EMBL" id="CP016908">
    <property type="protein sequence ID" value="APR99643.1"/>
    <property type="molecule type" value="Genomic_DNA"/>
</dbReference>
<dbReference type="InterPro" id="IPR037041">
    <property type="entry name" value="Trigger_fac_C_sf"/>
</dbReference>
<dbReference type="InterPro" id="IPR036611">
    <property type="entry name" value="Trigger_fac_ribosome-bd_sf"/>
</dbReference>
<keyword evidence="9" id="KW-0132">Cell division</keyword>
<comment type="subcellular location">
    <subcellularLocation>
        <location evidence="9">Cytoplasm</location>
    </subcellularLocation>
    <text evidence="9">About half TF is bound to the ribosome near the polypeptide exit tunnel while the other half is free in the cytoplasm.</text>
</comment>
<keyword evidence="9" id="KW-0131">Cell cycle</keyword>
<accession>A0A1L6MVS4</accession>
<dbReference type="KEGG" id="pabo:BCY86_02345"/>
<keyword evidence="6 9" id="KW-0143">Chaperone</keyword>
<dbReference type="GO" id="GO:0051301">
    <property type="term" value="P:cell division"/>
    <property type="evidence" value="ECO:0007669"/>
    <property type="project" value="UniProtKB-KW"/>
</dbReference>
<evidence type="ECO:0000256" key="5">
    <source>
        <dbReference type="ARBA" id="ARBA00023110"/>
    </source>
</evidence>
<proteinExistence type="inferred from homology"/>
<dbReference type="GO" id="GO:0043335">
    <property type="term" value="P:protein unfolding"/>
    <property type="evidence" value="ECO:0007669"/>
    <property type="project" value="TreeGrafter"/>
</dbReference>
<dbReference type="SUPFAM" id="SSF54534">
    <property type="entry name" value="FKBP-like"/>
    <property type="match status" value="1"/>
</dbReference>
<dbReference type="Pfam" id="PF00254">
    <property type="entry name" value="FKBP_C"/>
    <property type="match status" value="1"/>
</dbReference>
<dbReference type="GO" id="GO:0043022">
    <property type="term" value="F:ribosome binding"/>
    <property type="evidence" value="ECO:0007669"/>
    <property type="project" value="TreeGrafter"/>
</dbReference>
<evidence type="ECO:0000256" key="9">
    <source>
        <dbReference type="HAMAP-Rule" id="MF_00303"/>
    </source>
</evidence>
<dbReference type="Pfam" id="PF05697">
    <property type="entry name" value="Trigger_N"/>
    <property type="match status" value="1"/>
</dbReference>
<comment type="similarity">
    <text evidence="2 9">Belongs to the FKBP-type PPIase family. Tig subfamily.</text>
</comment>
<name>A0A1L6MVS4_9BACT</name>
<comment type="catalytic activity">
    <reaction evidence="1 9">
        <text>[protein]-peptidylproline (omega=180) = [protein]-peptidylproline (omega=0)</text>
        <dbReference type="Rhea" id="RHEA:16237"/>
        <dbReference type="Rhea" id="RHEA-COMP:10747"/>
        <dbReference type="Rhea" id="RHEA-COMP:10748"/>
        <dbReference type="ChEBI" id="CHEBI:83833"/>
        <dbReference type="ChEBI" id="CHEBI:83834"/>
        <dbReference type="EC" id="5.2.1.8"/>
    </reaction>
</comment>
<comment type="function">
    <text evidence="9">Involved in protein export. Acts as a chaperone by maintaining the newly synthesized protein in an open conformation. Functions as a peptidyl-prolyl cis-trans isomerase.</text>
</comment>
<organism evidence="13 14">
    <name type="scientific">Pajaroellobacter abortibovis</name>
    <dbReference type="NCBI Taxonomy" id="1882918"/>
    <lineage>
        <taxon>Bacteria</taxon>
        <taxon>Pseudomonadati</taxon>
        <taxon>Myxococcota</taxon>
        <taxon>Polyangia</taxon>
        <taxon>Polyangiales</taxon>
        <taxon>Polyangiaceae</taxon>
    </lineage>
</organism>
<dbReference type="InterPro" id="IPR046357">
    <property type="entry name" value="PPIase_dom_sf"/>
</dbReference>
<dbReference type="Pfam" id="PF05698">
    <property type="entry name" value="Trigger_C"/>
    <property type="match status" value="1"/>
</dbReference>
<dbReference type="HAMAP" id="MF_00303">
    <property type="entry name" value="Trigger_factor_Tig"/>
    <property type="match status" value="1"/>
</dbReference>
<evidence type="ECO:0000256" key="7">
    <source>
        <dbReference type="ARBA" id="ARBA00023235"/>
    </source>
</evidence>
<dbReference type="InterPro" id="IPR001179">
    <property type="entry name" value="PPIase_FKBP_dom"/>
</dbReference>
<dbReference type="Gene3D" id="3.10.50.40">
    <property type="match status" value="1"/>
</dbReference>
<dbReference type="AlphaFoldDB" id="A0A1L6MVS4"/>
<dbReference type="NCBIfam" id="TIGR00115">
    <property type="entry name" value="tig"/>
    <property type="match status" value="1"/>
</dbReference>
<dbReference type="GO" id="GO:0044183">
    <property type="term" value="F:protein folding chaperone"/>
    <property type="evidence" value="ECO:0007669"/>
    <property type="project" value="TreeGrafter"/>
</dbReference>
<evidence type="ECO:0000256" key="8">
    <source>
        <dbReference type="ARBA" id="ARBA00029986"/>
    </source>
</evidence>
<evidence type="ECO:0000256" key="6">
    <source>
        <dbReference type="ARBA" id="ARBA00023186"/>
    </source>
</evidence>
<dbReference type="GO" id="GO:0005737">
    <property type="term" value="C:cytoplasm"/>
    <property type="evidence" value="ECO:0007669"/>
    <property type="project" value="UniProtKB-SubCell"/>
</dbReference>
<dbReference type="InterPro" id="IPR008881">
    <property type="entry name" value="Trigger_fac_ribosome-bd_bac"/>
</dbReference>
<dbReference type="SUPFAM" id="SSF109998">
    <property type="entry name" value="Triger factor/SurA peptide-binding domain-like"/>
    <property type="match status" value="1"/>
</dbReference>
<dbReference type="GO" id="GO:0051083">
    <property type="term" value="P:'de novo' cotranslational protein folding"/>
    <property type="evidence" value="ECO:0007669"/>
    <property type="project" value="TreeGrafter"/>
</dbReference>
<dbReference type="OrthoDB" id="9767721at2"/>
<evidence type="ECO:0000259" key="12">
    <source>
        <dbReference type="Pfam" id="PF05698"/>
    </source>
</evidence>
<dbReference type="InterPro" id="IPR005215">
    <property type="entry name" value="Trig_fac"/>
</dbReference>
<dbReference type="EC" id="5.2.1.8" evidence="3 9"/>
<evidence type="ECO:0000256" key="1">
    <source>
        <dbReference type="ARBA" id="ARBA00000971"/>
    </source>
</evidence>
<feature type="domain" description="Trigger factor C-terminal" evidence="12">
    <location>
        <begin position="274"/>
        <end position="427"/>
    </location>
</feature>
<dbReference type="RefSeq" id="WP_075276291.1">
    <property type="nucleotide sequence ID" value="NZ_CP016908.1"/>
</dbReference>
<dbReference type="PANTHER" id="PTHR30560:SF3">
    <property type="entry name" value="TRIGGER FACTOR-LIKE PROTEIN TIG, CHLOROPLASTIC"/>
    <property type="match status" value="1"/>
</dbReference>
<dbReference type="InterPro" id="IPR027304">
    <property type="entry name" value="Trigger_fact/SurA_dom_sf"/>
</dbReference>
<dbReference type="Proteomes" id="UP000185544">
    <property type="component" value="Chromosome"/>
</dbReference>
<dbReference type="GO" id="GO:0015031">
    <property type="term" value="P:protein transport"/>
    <property type="evidence" value="ECO:0007669"/>
    <property type="project" value="UniProtKB-UniRule"/>
</dbReference>
<evidence type="ECO:0000256" key="3">
    <source>
        <dbReference type="ARBA" id="ARBA00013194"/>
    </source>
</evidence>
<dbReference type="GO" id="GO:0003755">
    <property type="term" value="F:peptidyl-prolyl cis-trans isomerase activity"/>
    <property type="evidence" value="ECO:0007669"/>
    <property type="project" value="UniProtKB-UniRule"/>
</dbReference>
<keyword evidence="9" id="KW-0963">Cytoplasm</keyword>